<dbReference type="Proteomes" id="UP000632454">
    <property type="component" value="Unassembled WGS sequence"/>
</dbReference>
<name>A0ABQ1USH4_9NOCA</name>
<keyword evidence="3" id="KW-1185">Reference proteome</keyword>
<dbReference type="Pfam" id="PF10825">
    <property type="entry name" value="DUF2752"/>
    <property type="match status" value="1"/>
</dbReference>
<organism evidence="2 3">
    <name type="scientific">Williamsia phyllosphaerae</name>
    <dbReference type="NCBI Taxonomy" id="885042"/>
    <lineage>
        <taxon>Bacteria</taxon>
        <taxon>Bacillati</taxon>
        <taxon>Actinomycetota</taxon>
        <taxon>Actinomycetes</taxon>
        <taxon>Mycobacteriales</taxon>
        <taxon>Nocardiaceae</taxon>
        <taxon>Williamsia</taxon>
    </lineage>
</organism>
<dbReference type="InterPro" id="IPR021215">
    <property type="entry name" value="DUF2752"/>
</dbReference>
<dbReference type="EMBL" id="BMCS01000001">
    <property type="protein sequence ID" value="GGF26155.1"/>
    <property type="molecule type" value="Genomic_DNA"/>
</dbReference>
<evidence type="ECO:0000313" key="3">
    <source>
        <dbReference type="Proteomes" id="UP000632454"/>
    </source>
</evidence>
<keyword evidence="1" id="KW-0472">Membrane</keyword>
<evidence type="ECO:0000256" key="1">
    <source>
        <dbReference type="SAM" id="Phobius"/>
    </source>
</evidence>
<evidence type="ECO:0008006" key="4">
    <source>
        <dbReference type="Google" id="ProtNLM"/>
    </source>
</evidence>
<evidence type="ECO:0000313" key="2">
    <source>
        <dbReference type="EMBL" id="GGF26155.1"/>
    </source>
</evidence>
<keyword evidence="1" id="KW-0812">Transmembrane</keyword>
<feature type="transmembrane region" description="Helical" evidence="1">
    <location>
        <begin position="44"/>
        <end position="65"/>
    </location>
</feature>
<keyword evidence="1" id="KW-1133">Transmembrane helix</keyword>
<comment type="caution">
    <text evidence="2">The sequence shown here is derived from an EMBL/GenBank/DDBJ whole genome shotgun (WGS) entry which is preliminary data.</text>
</comment>
<sequence>MSTNGPILCPFRLVTGLPCPGCGLTRSWVAIGHGDLSNAFTYNAFGPLSMAFVASMVVLVAVVAITAPRRLSHIESILRHPVVWTVAGLWVAYGIARGIDAVANTGWFPPVS</sequence>
<proteinExistence type="predicted"/>
<reference evidence="3" key="1">
    <citation type="journal article" date="2019" name="Int. J. Syst. Evol. Microbiol.">
        <title>The Global Catalogue of Microorganisms (GCM) 10K type strain sequencing project: providing services to taxonomists for standard genome sequencing and annotation.</title>
        <authorList>
            <consortium name="The Broad Institute Genomics Platform"/>
            <consortium name="The Broad Institute Genome Sequencing Center for Infectious Disease"/>
            <person name="Wu L."/>
            <person name="Ma J."/>
        </authorList>
    </citation>
    <scope>NUCLEOTIDE SEQUENCE [LARGE SCALE GENOMIC DNA]</scope>
    <source>
        <strain evidence="3">CCM 7855</strain>
    </source>
</reference>
<accession>A0ABQ1USH4</accession>
<feature type="transmembrane region" description="Helical" evidence="1">
    <location>
        <begin position="77"/>
        <end position="96"/>
    </location>
</feature>
<protein>
    <recommendedName>
        <fullName evidence="4">DUF2752 domain-containing protein</fullName>
    </recommendedName>
</protein>
<gene>
    <name evidence="2" type="ORF">GCM10007298_22550</name>
</gene>